<evidence type="ECO:0000259" key="9">
    <source>
        <dbReference type="Pfam" id="PF01757"/>
    </source>
</evidence>
<reference evidence="10" key="1">
    <citation type="journal article" date="2021" name="PeerJ">
        <title>Extensive microbial diversity within the chicken gut microbiome revealed by metagenomics and culture.</title>
        <authorList>
            <person name="Gilroy R."/>
            <person name="Ravi A."/>
            <person name="Getino M."/>
            <person name="Pursley I."/>
            <person name="Horton D.L."/>
            <person name="Alikhan N.F."/>
            <person name="Baker D."/>
            <person name="Gharbi K."/>
            <person name="Hall N."/>
            <person name="Watson M."/>
            <person name="Adriaenssens E.M."/>
            <person name="Foster-Nyarko E."/>
            <person name="Jarju S."/>
            <person name="Secka A."/>
            <person name="Antonio M."/>
            <person name="Oren A."/>
            <person name="Chaudhuri R.R."/>
            <person name="La Ragione R."/>
            <person name="Hildebrand F."/>
            <person name="Pallen M.J."/>
        </authorList>
    </citation>
    <scope>NUCLEOTIDE SEQUENCE</scope>
    <source>
        <strain evidence="10">ChiHjej13B12-24818</strain>
    </source>
</reference>
<dbReference type="GO" id="GO:0009246">
    <property type="term" value="P:enterobacterial common antigen biosynthetic process"/>
    <property type="evidence" value="ECO:0007669"/>
    <property type="project" value="TreeGrafter"/>
</dbReference>
<feature type="transmembrane region" description="Helical" evidence="8">
    <location>
        <begin position="338"/>
        <end position="357"/>
    </location>
</feature>
<feature type="transmembrane region" description="Helical" evidence="8">
    <location>
        <begin position="31"/>
        <end position="50"/>
    </location>
</feature>
<evidence type="ECO:0000256" key="2">
    <source>
        <dbReference type="ARBA" id="ARBA00007400"/>
    </source>
</evidence>
<keyword evidence="10" id="KW-0808">Transferase</keyword>
<evidence type="ECO:0000256" key="5">
    <source>
        <dbReference type="ARBA" id="ARBA00022989"/>
    </source>
</evidence>
<evidence type="ECO:0000313" key="11">
    <source>
        <dbReference type="Proteomes" id="UP000823823"/>
    </source>
</evidence>
<gene>
    <name evidence="10" type="ORF">H9786_12745</name>
</gene>
<evidence type="ECO:0000256" key="7">
    <source>
        <dbReference type="SAM" id="MobiDB-lite"/>
    </source>
</evidence>
<sequence>MLPRTAGTPEATPTRCSRQPDLPPARRYSPLLDVIRVVAVIGVVGVHVIADHVDADGPVAMLVLRSLLATAVPAFVMISGALNLAPTAMRHGSGPFLARRLRRLLPATVAWTAFYVLVMNLWLSPGPTSLRGEIAALLTASSYPHLYFLPLIIGLTVITPILATYVSGSSRRAWITGGLAAAWALGVAAMPFLTEGLLDEPIVPLQLGALTYFLPYIGYYVLGWATWSAPPRRRVAWWLLLVAVPLLIASTVWAYASPVTEIPPGKVLLPTYLAPTVMPLSLALVISLLSLGRTWRVEERTEHMLRRVGDATFGVFLVHFAVLMLLRELGFPESSMPAVIALIVVVTLGSLALTVVGQKIPLVREVL</sequence>
<keyword evidence="6 8" id="KW-0472">Membrane</keyword>
<feature type="domain" description="Acyltransferase 3" evidence="9">
    <location>
        <begin position="32"/>
        <end position="354"/>
    </location>
</feature>
<feature type="transmembrane region" description="Helical" evidence="8">
    <location>
        <begin position="307"/>
        <end position="326"/>
    </location>
</feature>
<feature type="transmembrane region" description="Helical" evidence="8">
    <location>
        <begin position="205"/>
        <end position="223"/>
    </location>
</feature>
<keyword evidence="5 8" id="KW-1133">Transmembrane helix</keyword>
<keyword evidence="10" id="KW-0012">Acyltransferase</keyword>
<dbReference type="AlphaFoldDB" id="A0A9D2LF71"/>
<comment type="subcellular location">
    <subcellularLocation>
        <location evidence="1">Cell membrane</location>
        <topology evidence="1">Multi-pass membrane protein</topology>
    </subcellularLocation>
</comment>
<dbReference type="GO" id="GO:0005886">
    <property type="term" value="C:plasma membrane"/>
    <property type="evidence" value="ECO:0007669"/>
    <property type="project" value="UniProtKB-SubCell"/>
</dbReference>
<dbReference type="Pfam" id="PF01757">
    <property type="entry name" value="Acyl_transf_3"/>
    <property type="match status" value="1"/>
</dbReference>
<dbReference type="EMBL" id="DWZH01000100">
    <property type="protein sequence ID" value="HJB11373.1"/>
    <property type="molecule type" value="Genomic_DNA"/>
</dbReference>
<proteinExistence type="inferred from homology"/>
<evidence type="ECO:0000256" key="8">
    <source>
        <dbReference type="SAM" id="Phobius"/>
    </source>
</evidence>
<dbReference type="Proteomes" id="UP000823823">
    <property type="component" value="Unassembled WGS sequence"/>
</dbReference>
<name>A0A9D2LF71_9MICO</name>
<evidence type="ECO:0000256" key="4">
    <source>
        <dbReference type="ARBA" id="ARBA00022692"/>
    </source>
</evidence>
<organism evidence="10 11">
    <name type="scientific">Candidatus Brachybacterium merdavium</name>
    <dbReference type="NCBI Taxonomy" id="2838513"/>
    <lineage>
        <taxon>Bacteria</taxon>
        <taxon>Bacillati</taxon>
        <taxon>Actinomycetota</taxon>
        <taxon>Actinomycetes</taxon>
        <taxon>Micrococcales</taxon>
        <taxon>Dermabacteraceae</taxon>
        <taxon>Brachybacterium</taxon>
    </lineage>
</organism>
<comment type="similarity">
    <text evidence="2">Belongs to the acyltransferase 3 family.</text>
</comment>
<accession>A0A9D2LF71</accession>
<dbReference type="GO" id="GO:0016413">
    <property type="term" value="F:O-acetyltransferase activity"/>
    <property type="evidence" value="ECO:0007669"/>
    <property type="project" value="TreeGrafter"/>
</dbReference>
<feature type="transmembrane region" description="Helical" evidence="8">
    <location>
        <begin position="235"/>
        <end position="256"/>
    </location>
</feature>
<feature type="region of interest" description="Disordered" evidence="7">
    <location>
        <begin position="1"/>
        <end position="22"/>
    </location>
</feature>
<dbReference type="PANTHER" id="PTHR40074:SF2">
    <property type="entry name" value="O-ACETYLTRANSFERASE WECH"/>
    <property type="match status" value="1"/>
</dbReference>
<comment type="caution">
    <text evidence="10">The sequence shown here is derived from an EMBL/GenBank/DDBJ whole genome shotgun (WGS) entry which is preliminary data.</text>
</comment>
<evidence type="ECO:0000256" key="1">
    <source>
        <dbReference type="ARBA" id="ARBA00004651"/>
    </source>
</evidence>
<feature type="transmembrane region" description="Helical" evidence="8">
    <location>
        <begin position="276"/>
        <end position="295"/>
    </location>
</feature>
<feature type="transmembrane region" description="Helical" evidence="8">
    <location>
        <begin position="147"/>
        <end position="166"/>
    </location>
</feature>
<feature type="transmembrane region" description="Helical" evidence="8">
    <location>
        <begin position="104"/>
        <end position="123"/>
    </location>
</feature>
<evidence type="ECO:0000256" key="6">
    <source>
        <dbReference type="ARBA" id="ARBA00023136"/>
    </source>
</evidence>
<feature type="transmembrane region" description="Helical" evidence="8">
    <location>
        <begin position="173"/>
        <end position="193"/>
    </location>
</feature>
<keyword evidence="3" id="KW-1003">Cell membrane</keyword>
<dbReference type="InterPro" id="IPR002656">
    <property type="entry name" value="Acyl_transf_3_dom"/>
</dbReference>
<reference evidence="10" key="2">
    <citation type="submission" date="2021-04" db="EMBL/GenBank/DDBJ databases">
        <authorList>
            <person name="Gilroy R."/>
        </authorList>
    </citation>
    <scope>NUCLEOTIDE SEQUENCE</scope>
    <source>
        <strain evidence="10">ChiHjej13B12-24818</strain>
    </source>
</reference>
<feature type="transmembrane region" description="Helical" evidence="8">
    <location>
        <begin position="62"/>
        <end position="84"/>
    </location>
</feature>
<evidence type="ECO:0000256" key="3">
    <source>
        <dbReference type="ARBA" id="ARBA00022475"/>
    </source>
</evidence>
<dbReference type="PANTHER" id="PTHR40074">
    <property type="entry name" value="O-ACETYLTRANSFERASE WECH"/>
    <property type="match status" value="1"/>
</dbReference>
<keyword evidence="4 8" id="KW-0812">Transmembrane</keyword>
<protein>
    <submittedName>
        <fullName evidence="10">Acyltransferase</fullName>
    </submittedName>
</protein>
<evidence type="ECO:0000313" key="10">
    <source>
        <dbReference type="EMBL" id="HJB11373.1"/>
    </source>
</evidence>